<dbReference type="InterPro" id="IPR010323">
    <property type="entry name" value="DUF924"/>
</dbReference>
<dbReference type="EMBL" id="CP079194">
    <property type="protein sequence ID" value="QXT38541.1"/>
    <property type="molecule type" value="Genomic_DNA"/>
</dbReference>
<proteinExistence type="predicted"/>
<dbReference type="Proteomes" id="UP000825009">
    <property type="component" value="Chromosome"/>
</dbReference>
<gene>
    <name evidence="1" type="ORF">KYE46_11400</name>
</gene>
<dbReference type="KEGG" id="gce:KYE46_11400"/>
<dbReference type="PANTHER" id="PTHR23004:SF7">
    <property type="entry name" value="DUF924-DOMAIN-CONTAINING PROTEIN"/>
    <property type="match status" value="1"/>
</dbReference>
<dbReference type="PANTHER" id="PTHR23004">
    <property type="entry name" value="DOUBLECORTIN DOMAIN CONTAINING 2"/>
    <property type="match status" value="1"/>
</dbReference>
<keyword evidence="2" id="KW-1185">Reference proteome</keyword>
<evidence type="ECO:0000313" key="2">
    <source>
        <dbReference type="Proteomes" id="UP000825009"/>
    </source>
</evidence>
<organism evidence="1 2">
    <name type="scientific">Gymnodinialimonas ceratoperidinii</name>
    <dbReference type="NCBI Taxonomy" id="2856823"/>
    <lineage>
        <taxon>Bacteria</taxon>
        <taxon>Pseudomonadati</taxon>
        <taxon>Pseudomonadota</taxon>
        <taxon>Alphaproteobacteria</taxon>
        <taxon>Rhodobacterales</taxon>
        <taxon>Paracoccaceae</taxon>
        <taxon>Gymnodinialimonas</taxon>
    </lineage>
</organism>
<accession>A0A8F6YA34</accession>
<dbReference type="AlphaFoldDB" id="A0A8F6YA34"/>
<dbReference type="RefSeq" id="WP_219000737.1">
    <property type="nucleotide sequence ID" value="NZ_CP079194.1"/>
</dbReference>
<reference evidence="1 2" key="1">
    <citation type="submission" date="2021-07" db="EMBL/GenBank/DDBJ databases">
        <title>A novel Jannaschia species isolated from marine dinoflagellate Ceratoperidinium margalefii.</title>
        <authorList>
            <person name="Jiang Y."/>
            <person name="Li Z."/>
        </authorList>
    </citation>
    <scope>NUCLEOTIDE SEQUENCE [LARGE SCALE GENOMIC DNA]</scope>
    <source>
        <strain evidence="1 2">J12C1-MA-4</strain>
    </source>
</reference>
<sequence length="191" mass="22008">MTHAADVLDFWLSAGPEKWYVQDDAFDQEIRDKFGQTWRAANGDHLPNWAGDADGALALIILLDQFPRNMFREDPRAFATDEKALEISGKALAHGWDRETDEPQRQFFYMPFMHSENLDHQDTCVELMDSRMETGNNALHARAHREIIKRFGRFPYRNNALGRETTPEEQAFMDGGGYRAIFQEVEGNHST</sequence>
<name>A0A8F6YA34_9RHOB</name>
<protein>
    <submittedName>
        <fullName evidence="1">DUF924 domain-containing protein</fullName>
    </submittedName>
</protein>
<dbReference type="Pfam" id="PF06041">
    <property type="entry name" value="DUF924"/>
    <property type="match status" value="1"/>
</dbReference>
<evidence type="ECO:0000313" key="1">
    <source>
        <dbReference type="EMBL" id="QXT38541.1"/>
    </source>
</evidence>